<evidence type="ECO:0000313" key="8">
    <source>
        <dbReference type="Proteomes" id="UP000199452"/>
    </source>
</evidence>
<evidence type="ECO:0000313" key="7">
    <source>
        <dbReference type="EMBL" id="SDC94336.1"/>
    </source>
</evidence>
<keyword evidence="5 6" id="KW-0472">Membrane</keyword>
<dbReference type="PANTHER" id="PTHR30213:SF1">
    <property type="entry name" value="INNER MEMBRANE PROTEIN YHJD"/>
    <property type="match status" value="1"/>
</dbReference>
<dbReference type="OrthoDB" id="9797028at2"/>
<feature type="transmembrane region" description="Helical" evidence="6">
    <location>
        <begin position="180"/>
        <end position="203"/>
    </location>
</feature>
<dbReference type="STRING" id="1640674.SAMN05216323_106413"/>
<dbReference type="PIRSF" id="PIRSF035875">
    <property type="entry name" value="RNase_BN"/>
    <property type="match status" value="1"/>
</dbReference>
<proteinExistence type="predicted"/>
<comment type="subcellular location">
    <subcellularLocation>
        <location evidence="1">Cell membrane</location>
        <topology evidence="1">Multi-pass membrane protein</topology>
    </subcellularLocation>
</comment>
<feature type="transmembrane region" description="Helical" evidence="6">
    <location>
        <begin position="250"/>
        <end position="271"/>
    </location>
</feature>
<dbReference type="GO" id="GO:0005886">
    <property type="term" value="C:plasma membrane"/>
    <property type="evidence" value="ECO:0007669"/>
    <property type="project" value="UniProtKB-SubCell"/>
</dbReference>
<accession>A0A1G6QRI7</accession>
<feature type="transmembrane region" description="Helical" evidence="6">
    <location>
        <begin position="215"/>
        <end position="238"/>
    </location>
</feature>
<reference evidence="7 8" key="1">
    <citation type="submission" date="2016-09" db="EMBL/GenBank/DDBJ databases">
        <authorList>
            <person name="Capua I."/>
            <person name="De Benedictis P."/>
            <person name="Joannis T."/>
            <person name="Lombin L.H."/>
            <person name="Cattoli G."/>
        </authorList>
    </citation>
    <scope>NUCLEOTIDE SEQUENCE [LARGE SCALE GENOMIC DNA]</scope>
    <source>
        <strain evidence="7 8">A7P-90m</strain>
    </source>
</reference>
<gene>
    <name evidence="7" type="ORF">SAMN05216323_106413</name>
</gene>
<name>A0A1G6QRI7_9BACT</name>
<dbReference type="EMBL" id="FMYP01000064">
    <property type="protein sequence ID" value="SDC94336.1"/>
    <property type="molecule type" value="Genomic_DNA"/>
</dbReference>
<feature type="transmembrane region" description="Helical" evidence="6">
    <location>
        <begin position="92"/>
        <end position="112"/>
    </location>
</feature>
<evidence type="ECO:0000256" key="1">
    <source>
        <dbReference type="ARBA" id="ARBA00004651"/>
    </source>
</evidence>
<evidence type="ECO:0000256" key="5">
    <source>
        <dbReference type="ARBA" id="ARBA00023136"/>
    </source>
</evidence>
<organism evidence="7 8">
    <name type="scientific">Williamwhitmania taraxaci</name>
    <dbReference type="NCBI Taxonomy" id="1640674"/>
    <lineage>
        <taxon>Bacteria</taxon>
        <taxon>Pseudomonadati</taxon>
        <taxon>Bacteroidota</taxon>
        <taxon>Bacteroidia</taxon>
        <taxon>Bacteroidales</taxon>
        <taxon>Williamwhitmaniaceae</taxon>
        <taxon>Williamwhitmania</taxon>
    </lineage>
</organism>
<feature type="transmembrane region" description="Helical" evidence="6">
    <location>
        <begin position="141"/>
        <end position="168"/>
    </location>
</feature>
<sequence>MKLRFNKLGTILLTTVKKWYNRDPFRQGAIIAYNAIFAIPGLLVVVLALAGYFFGADAVSGHLHAQIAGAMGSDVADQIQSMIMMSVKSKSSVWATIIGLATIIIGATAVFVELQKSINIIWEVKASASISGIWSFLKTRLFSFGLILSVAFLLLISLVMSSLIAALGSWVQQYWSDSSLFLFKFLNFFLSLTIITVLFALMFKILPDAEVKWHSVWIGAFFTSVLFALGESALGLYFGKASPGLGYGPAGSIVLILLWTSYSAMIVFFGAEFTKVYSDYYDGLVLPTEAAVMK</sequence>
<dbReference type="InterPro" id="IPR017039">
    <property type="entry name" value="Virul_fac_BrkB"/>
</dbReference>
<dbReference type="AlphaFoldDB" id="A0A1G6QRI7"/>
<evidence type="ECO:0000256" key="4">
    <source>
        <dbReference type="ARBA" id="ARBA00022989"/>
    </source>
</evidence>
<evidence type="ECO:0000256" key="2">
    <source>
        <dbReference type="ARBA" id="ARBA00022475"/>
    </source>
</evidence>
<dbReference type="RefSeq" id="WP_092440107.1">
    <property type="nucleotide sequence ID" value="NZ_FMYP01000064.1"/>
</dbReference>
<feature type="transmembrane region" description="Helical" evidence="6">
    <location>
        <begin position="31"/>
        <end position="54"/>
    </location>
</feature>
<evidence type="ECO:0000256" key="6">
    <source>
        <dbReference type="SAM" id="Phobius"/>
    </source>
</evidence>
<keyword evidence="2" id="KW-1003">Cell membrane</keyword>
<keyword evidence="4 6" id="KW-1133">Transmembrane helix</keyword>
<keyword evidence="3 6" id="KW-0812">Transmembrane</keyword>
<keyword evidence="8" id="KW-1185">Reference proteome</keyword>
<dbReference type="Proteomes" id="UP000199452">
    <property type="component" value="Unassembled WGS sequence"/>
</dbReference>
<evidence type="ECO:0000256" key="3">
    <source>
        <dbReference type="ARBA" id="ARBA00022692"/>
    </source>
</evidence>
<protein>
    <submittedName>
        <fullName evidence="7">Membrane protein</fullName>
    </submittedName>
</protein>
<dbReference type="Pfam" id="PF03631">
    <property type="entry name" value="Virul_fac_BrkB"/>
    <property type="match status" value="1"/>
</dbReference>
<dbReference type="PANTHER" id="PTHR30213">
    <property type="entry name" value="INNER MEMBRANE PROTEIN YHJD"/>
    <property type="match status" value="1"/>
</dbReference>